<evidence type="ECO:0000313" key="2">
    <source>
        <dbReference type="EMBL" id="VEI70492.1"/>
    </source>
</evidence>
<keyword evidence="1" id="KW-0812">Transmembrane</keyword>
<proteinExistence type="predicted"/>
<keyword evidence="1" id="KW-1133">Transmembrane helix</keyword>
<reference evidence="2 3" key="1">
    <citation type="submission" date="2018-12" db="EMBL/GenBank/DDBJ databases">
        <authorList>
            <consortium name="Pathogen Informatics"/>
        </authorList>
    </citation>
    <scope>NUCLEOTIDE SEQUENCE [LARGE SCALE GENOMIC DNA]</scope>
    <source>
        <strain evidence="2 3">NCTC13193</strain>
    </source>
</reference>
<gene>
    <name evidence="2" type="ORF">NCTC13193_03016</name>
</gene>
<feature type="transmembrane region" description="Helical" evidence="1">
    <location>
        <begin position="35"/>
        <end position="54"/>
    </location>
</feature>
<protein>
    <submittedName>
        <fullName evidence="2">Protein of uncharacterized function (DUF1240)</fullName>
    </submittedName>
</protein>
<evidence type="ECO:0000256" key="1">
    <source>
        <dbReference type="SAM" id="Phobius"/>
    </source>
</evidence>
<dbReference type="Pfam" id="PF06836">
    <property type="entry name" value="DUF1240"/>
    <property type="match status" value="1"/>
</dbReference>
<sequence length="83" mass="9589">MVFSTPFMLYFLYVIFYFQLRGLPTKANNKLFGRLGMLAMIGAVISLFFSFYVGCSLKANGYKTCPRKSWNAPTEYVRDMKLC</sequence>
<keyword evidence="1" id="KW-0472">Membrane</keyword>
<feature type="transmembrane region" description="Helical" evidence="1">
    <location>
        <begin position="6"/>
        <end position="23"/>
    </location>
</feature>
<organism evidence="2 3">
    <name type="scientific">Serratia fonticola</name>
    <dbReference type="NCBI Taxonomy" id="47917"/>
    <lineage>
        <taxon>Bacteria</taxon>
        <taxon>Pseudomonadati</taxon>
        <taxon>Pseudomonadota</taxon>
        <taxon>Gammaproteobacteria</taxon>
        <taxon>Enterobacterales</taxon>
        <taxon>Yersiniaceae</taxon>
        <taxon>Serratia</taxon>
    </lineage>
</organism>
<dbReference type="EMBL" id="LR134492">
    <property type="protein sequence ID" value="VEI70492.1"/>
    <property type="molecule type" value="Genomic_DNA"/>
</dbReference>
<dbReference type="InterPro" id="IPR010665">
    <property type="entry name" value="DUF1240"/>
</dbReference>
<accession>A0A3S5B170</accession>
<dbReference type="Proteomes" id="UP000270487">
    <property type="component" value="Chromosome"/>
</dbReference>
<name>A0A3S5B170_SERFO</name>
<dbReference type="AlphaFoldDB" id="A0A3S5B170"/>
<evidence type="ECO:0000313" key="3">
    <source>
        <dbReference type="Proteomes" id="UP000270487"/>
    </source>
</evidence>